<accession>A0A8T1RXG9</accession>
<comment type="caution">
    <text evidence="3">The sequence shown here is derived from an EMBL/GenBank/DDBJ whole genome shotgun (WGS) entry which is preliminary data.</text>
</comment>
<dbReference type="EMBL" id="JAHGAV010002450">
    <property type="protein sequence ID" value="KAG6921207.1"/>
    <property type="molecule type" value="Genomic_DNA"/>
</dbReference>
<dbReference type="InterPro" id="IPR016187">
    <property type="entry name" value="CTDL_fold"/>
</dbReference>
<evidence type="ECO:0000256" key="1">
    <source>
        <dbReference type="ARBA" id="ARBA00023157"/>
    </source>
</evidence>
<dbReference type="PROSITE" id="PS50041">
    <property type="entry name" value="C_TYPE_LECTIN_2"/>
    <property type="match status" value="1"/>
</dbReference>
<sequence length="75" mass="8872">SISTGLHDLSPLSLQNRRWRWTDGSPYRYKVWNTGEPNNDYGFEYCVELLSSKGFKEWNDKPCNTENAYVCKYEL</sequence>
<evidence type="ECO:0000313" key="4">
    <source>
        <dbReference type="Proteomes" id="UP000765507"/>
    </source>
</evidence>
<reference evidence="3 4" key="1">
    <citation type="journal article" date="2020" name="G3 (Bethesda)">
        <title>Draft Genome of the Common Snapping Turtle, Chelydra serpentina, a Model for Phenotypic Plasticity in Reptiles.</title>
        <authorList>
            <person name="Das D."/>
            <person name="Singh S.K."/>
            <person name="Bierstedt J."/>
            <person name="Erickson A."/>
            <person name="Galli G.L.J."/>
            <person name="Crossley D.A. 2nd"/>
            <person name="Rhen T."/>
        </authorList>
    </citation>
    <scope>NUCLEOTIDE SEQUENCE [LARGE SCALE GENOMIC DNA]</scope>
    <source>
        <strain evidence="3">KW</strain>
    </source>
</reference>
<dbReference type="AlphaFoldDB" id="A0A8T1RXG9"/>
<gene>
    <name evidence="3" type="ORF">G0U57_009437</name>
</gene>
<dbReference type="InterPro" id="IPR050111">
    <property type="entry name" value="C-type_lectin/snaclec_domain"/>
</dbReference>
<feature type="domain" description="C-type lectin" evidence="2">
    <location>
        <begin position="5"/>
        <end position="72"/>
    </location>
</feature>
<dbReference type="InterPro" id="IPR018378">
    <property type="entry name" value="C-type_lectin_CS"/>
</dbReference>
<dbReference type="InterPro" id="IPR001304">
    <property type="entry name" value="C-type_lectin-like"/>
</dbReference>
<dbReference type="PROSITE" id="PS00615">
    <property type="entry name" value="C_TYPE_LECTIN_1"/>
    <property type="match status" value="1"/>
</dbReference>
<keyword evidence="4" id="KW-1185">Reference proteome</keyword>
<dbReference type="Proteomes" id="UP000765507">
    <property type="component" value="Unassembled WGS sequence"/>
</dbReference>
<dbReference type="PANTHER" id="PTHR22803">
    <property type="entry name" value="MANNOSE, PHOSPHOLIPASE, LECTIN RECEPTOR RELATED"/>
    <property type="match status" value="1"/>
</dbReference>
<protein>
    <recommendedName>
        <fullName evidence="2">C-type lectin domain-containing protein</fullName>
    </recommendedName>
</protein>
<feature type="non-terminal residue" evidence="3">
    <location>
        <position position="1"/>
    </location>
</feature>
<dbReference type="Gene3D" id="3.10.100.10">
    <property type="entry name" value="Mannose-Binding Protein A, subunit A"/>
    <property type="match status" value="1"/>
</dbReference>
<keyword evidence="1" id="KW-1015">Disulfide bond</keyword>
<dbReference type="OrthoDB" id="441660at2759"/>
<organism evidence="3 4">
    <name type="scientific">Chelydra serpentina</name>
    <name type="common">Snapping turtle</name>
    <name type="synonym">Testudo serpentina</name>
    <dbReference type="NCBI Taxonomy" id="8475"/>
    <lineage>
        <taxon>Eukaryota</taxon>
        <taxon>Metazoa</taxon>
        <taxon>Chordata</taxon>
        <taxon>Craniata</taxon>
        <taxon>Vertebrata</taxon>
        <taxon>Euteleostomi</taxon>
        <taxon>Archelosauria</taxon>
        <taxon>Testudinata</taxon>
        <taxon>Testudines</taxon>
        <taxon>Cryptodira</taxon>
        <taxon>Durocryptodira</taxon>
        <taxon>Americhelydia</taxon>
        <taxon>Chelydroidea</taxon>
        <taxon>Chelydridae</taxon>
        <taxon>Chelydra</taxon>
    </lineage>
</organism>
<dbReference type="Pfam" id="PF00059">
    <property type="entry name" value="Lectin_C"/>
    <property type="match status" value="1"/>
</dbReference>
<dbReference type="SUPFAM" id="SSF56436">
    <property type="entry name" value="C-type lectin-like"/>
    <property type="match status" value="1"/>
</dbReference>
<dbReference type="InterPro" id="IPR016186">
    <property type="entry name" value="C-type_lectin-like/link_sf"/>
</dbReference>
<proteinExistence type="predicted"/>
<name>A0A8T1RXG9_CHESE</name>
<evidence type="ECO:0000259" key="2">
    <source>
        <dbReference type="PROSITE" id="PS50041"/>
    </source>
</evidence>
<evidence type="ECO:0000313" key="3">
    <source>
        <dbReference type="EMBL" id="KAG6921207.1"/>
    </source>
</evidence>